<dbReference type="InterPro" id="IPR015262">
    <property type="entry name" value="tRNA_Ile_lys_synt_subst-bd"/>
</dbReference>
<name>A0A7I9XM19_9MYCO</name>
<keyword evidence="11" id="KW-1185">Reference proteome</keyword>
<evidence type="ECO:0000256" key="4">
    <source>
        <dbReference type="ARBA" id="ARBA00022741"/>
    </source>
</evidence>
<dbReference type="SUPFAM" id="SSF82829">
    <property type="entry name" value="MesJ substrate recognition domain-like"/>
    <property type="match status" value="1"/>
</dbReference>
<dbReference type="EMBL" id="BLKV01000002">
    <property type="protein sequence ID" value="GFG71021.1"/>
    <property type="molecule type" value="Genomic_DNA"/>
</dbReference>
<evidence type="ECO:0000256" key="5">
    <source>
        <dbReference type="ARBA" id="ARBA00022840"/>
    </source>
</evidence>
<dbReference type="Proteomes" id="UP000465263">
    <property type="component" value="Unassembled WGS sequence"/>
</dbReference>
<comment type="similarity">
    <text evidence="7">Belongs to the tRNA(Ile)-lysidine synthase family.</text>
</comment>
<feature type="domain" description="tRNA(Ile)-lysidine synthase substrate-binding" evidence="9">
    <location>
        <begin position="251"/>
        <end position="304"/>
    </location>
</feature>
<dbReference type="GO" id="GO:0005737">
    <property type="term" value="C:cytoplasm"/>
    <property type="evidence" value="ECO:0007669"/>
    <property type="project" value="UniProtKB-SubCell"/>
</dbReference>
<keyword evidence="3 7" id="KW-0819">tRNA processing</keyword>
<keyword evidence="4 7" id="KW-0547">Nucleotide-binding</keyword>
<evidence type="ECO:0000313" key="10">
    <source>
        <dbReference type="EMBL" id="GFG71021.1"/>
    </source>
</evidence>
<dbReference type="Gene3D" id="3.40.50.620">
    <property type="entry name" value="HUPs"/>
    <property type="match status" value="1"/>
</dbReference>
<dbReference type="InterPro" id="IPR012094">
    <property type="entry name" value="tRNA_Ile_lys_synt"/>
</dbReference>
<feature type="binding site" evidence="7">
    <location>
        <begin position="33"/>
        <end position="38"/>
    </location>
    <ligand>
        <name>ATP</name>
        <dbReference type="ChEBI" id="CHEBI:30616"/>
    </ligand>
</feature>
<dbReference type="Pfam" id="PF09179">
    <property type="entry name" value="TilS"/>
    <property type="match status" value="1"/>
</dbReference>
<keyword evidence="1 7" id="KW-0963">Cytoplasm</keyword>
<evidence type="ECO:0000259" key="9">
    <source>
        <dbReference type="Pfam" id="PF09179"/>
    </source>
</evidence>
<proteinExistence type="inferred from homology"/>
<reference evidence="10 11" key="1">
    <citation type="journal article" date="2019" name="Emerg. Microbes Infect.">
        <title>Comprehensive subspecies identification of 175 nontuberculous mycobacteria species based on 7547 genomic profiles.</title>
        <authorList>
            <person name="Matsumoto Y."/>
            <person name="Kinjo T."/>
            <person name="Motooka D."/>
            <person name="Nabeya D."/>
            <person name="Jung N."/>
            <person name="Uechi K."/>
            <person name="Horii T."/>
            <person name="Iida T."/>
            <person name="Fujita J."/>
            <person name="Nakamura S."/>
        </authorList>
    </citation>
    <scope>NUCLEOTIDE SEQUENCE [LARGE SCALE GENOMIC DNA]</scope>
    <source>
        <strain evidence="10 11">JCM 16017</strain>
    </source>
</reference>
<dbReference type="OrthoDB" id="5244702at2"/>
<comment type="catalytic activity">
    <reaction evidence="6 7">
        <text>cytidine(34) in tRNA(Ile2) + L-lysine + ATP = lysidine(34) in tRNA(Ile2) + AMP + diphosphate + H(+)</text>
        <dbReference type="Rhea" id="RHEA:43744"/>
        <dbReference type="Rhea" id="RHEA-COMP:10625"/>
        <dbReference type="Rhea" id="RHEA-COMP:10670"/>
        <dbReference type="ChEBI" id="CHEBI:15378"/>
        <dbReference type="ChEBI" id="CHEBI:30616"/>
        <dbReference type="ChEBI" id="CHEBI:32551"/>
        <dbReference type="ChEBI" id="CHEBI:33019"/>
        <dbReference type="ChEBI" id="CHEBI:82748"/>
        <dbReference type="ChEBI" id="CHEBI:83665"/>
        <dbReference type="ChEBI" id="CHEBI:456215"/>
        <dbReference type="EC" id="6.3.4.19"/>
    </reaction>
</comment>
<dbReference type="NCBIfam" id="TIGR02432">
    <property type="entry name" value="lysidine_TilS_N"/>
    <property type="match status" value="1"/>
</dbReference>
<dbReference type="SUPFAM" id="SSF52402">
    <property type="entry name" value="Adenine nucleotide alpha hydrolases-like"/>
    <property type="match status" value="1"/>
</dbReference>
<dbReference type="GO" id="GO:0005524">
    <property type="term" value="F:ATP binding"/>
    <property type="evidence" value="ECO:0007669"/>
    <property type="project" value="UniProtKB-UniRule"/>
</dbReference>
<dbReference type="AlphaFoldDB" id="A0A7I9XM19"/>
<evidence type="ECO:0000256" key="7">
    <source>
        <dbReference type="HAMAP-Rule" id="MF_01161"/>
    </source>
</evidence>
<sequence length="328" mass="34514">MDRSGAVARLRAALSVFAEHHLPEAAPWCVALSGGPDSLALTAVAARLRPTTALIVDHGLQAGSAQVADRARSQAIELGCVDAQVIPVTVGSKGFRGGPEAAARSARYAALDVARDQASVLLGHTLDDQAETVLLGLGRGSGPRSLAGMRPHDPPWCRPLLGVRRAATREACTELALTPWIDPHNSDKRFTRVRLRSEVLPLLEDVLGGGVAEALARSAIALRENTELIDALADQAAPELADAPGAADAGLDTAHLAGLAGPVRRTLIRRWLLAGGGRGLTDLQIRAVERLVTQWRGQGGVAVGSELRGERLFAVRGDGVLRLRREPV</sequence>
<evidence type="ECO:0000256" key="6">
    <source>
        <dbReference type="ARBA" id="ARBA00048539"/>
    </source>
</evidence>
<keyword evidence="2 7" id="KW-0436">Ligase</keyword>
<organism evidence="10 11">
    <name type="scientific">Mycolicibacter senuensis</name>
    <dbReference type="NCBI Taxonomy" id="386913"/>
    <lineage>
        <taxon>Bacteria</taxon>
        <taxon>Bacillati</taxon>
        <taxon>Actinomycetota</taxon>
        <taxon>Actinomycetes</taxon>
        <taxon>Mycobacteriales</taxon>
        <taxon>Mycobacteriaceae</taxon>
        <taxon>Mycolicibacter</taxon>
    </lineage>
</organism>
<evidence type="ECO:0000259" key="8">
    <source>
        <dbReference type="Pfam" id="PF01171"/>
    </source>
</evidence>
<evidence type="ECO:0000256" key="2">
    <source>
        <dbReference type="ARBA" id="ARBA00022598"/>
    </source>
</evidence>
<dbReference type="InterPro" id="IPR014729">
    <property type="entry name" value="Rossmann-like_a/b/a_fold"/>
</dbReference>
<accession>A0A7I9XM19</accession>
<evidence type="ECO:0000256" key="3">
    <source>
        <dbReference type="ARBA" id="ARBA00022694"/>
    </source>
</evidence>
<comment type="function">
    <text evidence="7">Ligates lysine onto the cytidine present at position 34 of the AUA codon-specific tRNA(Ile) that contains the anticodon CAU, in an ATP-dependent manner. Cytidine is converted to lysidine, thus changing the amino acid specificity of the tRNA from methionine to isoleucine.</text>
</comment>
<keyword evidence="5 7" id="KW-0067">ATP-binding</keyword>
<comment type="subcellular location">
    <subcellularLocation>
        <location evidence="7">Cytoplasm</location>
    </subcellularLocation>
</comment>
<feature type="domain" description="tRNA(Ile)-lysidine/2-thiocytidine synthase N-terminal" evidence="8">
    <location>
        <begin position="28"/>
        <end position="197"/>
    </location>
</feature>
<dbReference type="CDD" id="cd01992">
    <property type="entry name" value="TilS_N"/>
    <property type="match status" value="1"/>
</dbReference>
<evidence type="ECO:0000313" key="11">
    <source>
        <dbReference type="Proteomes" id="UP000465263"/>
    </source>
</evidence>
<dbReference type="PANTHER" id="PTHR43033:SF1">
    <property type="entry name" value="TRNA(ILE)-LYSIDINE SYNTHASE-RELATED"/>
    <property type="match status" value="1"/>
</dbReference>
<dbReference type="PANTHER" id="PTHR43033">
    <property type="entry name" value="TRNA(ILE)-LYSIDINE SYNTHASE-RELATED"/>
    <property type="match status" value="1"/>
</dbReference>
<comment type="domain">
    <text evidence="7">The N-terminal region contains the highly conserved SGGXDS motif, predicted to be a P-loop motif involved in ATP binding.</text>
</comment>
<dbReference type="RefSeq" id="WP_085085667.1">
    <property type="nucleotide sequence ID" value="NZ_BLKV01000002.1"/>
</dbReference>
<protein>
    <recommendedName>
        <fullName evidence="7">tRNA(Ile)-lysidine synthase</fullName>
        <ecNumber evidence="7">6.3.4.19</ecNumber>
    </recommendedName>
    <alternativeName>
        <fullName evidence="7">tRNA(Ile)-2-lysyl-cytidine synthase</fullName>
    </alternativeName>
    <alternativeName>
        <fullName evidence="7">tRNA(Ile)-lysidine synthetase</fullName>
    </alternativeName>
</protein>
<evidence type="ECO:0000256" key="1">
    <source>
        <dbReference type="ARBA" id="ARBA00022490"/>
    </source>
</evidence>
<dbReference type="InterPro" id="IPR011063">
    <property type="entry name" value="TilS/TtcA_N"/>
</dbReference>
<gene>
    <name evidence="7 10" type="primary">tilS</name>
    <name evidence="10" type="ORF">MSEN_27410</name>
</gene>
<dbReference type="Pfam" id="PF01171">
    <property type="entry name" value="ATP_bind_3"/>
    <property type="match status" value="1"/>
</dbReference>
<comment type="caution">
    <text evidence="10">The sequence shown here is derived from an EMBL/GenBank/DDBJ whole genome shotgun (WGS) entry which is preliminary data.</text>
</comment>
<dbReference type="InterPro" id="IPR012795">
    <property type="entry name" value="tRNA_Ile_lys_synt_N"/>
</dbReference>
<dbReference type="HAMAP" id="MF_01161">
    <property type="entry name" value="tRNA_Ile_lys_synt"/>
    <property type="match status" value="1"/>
</dbReference>
<dbReference type="GO" id="GO:0032267">
    <property type="term" value="F:tRNA(Ile)-lysidine synthase activity"/>
    <property type="evidence" value="ECO:0007669"/>
    <property type="project" value="UniProtKB-EC"/>
</dbReference>
<dbReference type="GO" id="GO:0006400">
    <property type="term" value="P:tRNA modification"/>
    <property type="evidence" value="ECO:0007669"/>
    <property type="project" value="UniProtKB-UniRule"/>
</dbReference>
<dbReference type="EC" id="6.3.4.19" evidence="7"/>